<feature type="domain" description="BHLH" evidence="9">
    <location>
        <begin position="271"/>
        <end position="323"/>
    </location>
</feature>
<evidence type="ECO:0000256" key="6">
    <source>
        <dbReference type="ARBA" id="ARBA00023163"/>
    </source>
</evidence>
<reference evidence="11" key="1">
    <citation type="submission" date="2025-08" db="UniProtKB">
        <authorList>
            <consortium name="RefSeq"/>
        </authorList>
    </citation>
    <scope>IDENTIFICATION</scope>
    <source>
        <tissue evidence="11">Whole organism</tissue>
    </source>
</reference>
<dbReference type="OrthoDB" id="6161578at2759"/>
<dbReference type="CDD" id="cd19715">
    <property type="entry name" value="bHLH_TS_amos_like"/>
    <property type="match status" value="1"/>
</dbReference>
<feature type="region of interest" description="Disordered" evidence="8">
    <location>
        <begin position="203"/>
        <end position="222"/>
    </location>
</feature>
<evidence type="ECO:0000256" key="3">
    <source>
        <dbReference type="ARBA" id="ARBA00022782"/>
    </source>
</evidence>
<dbReference type="SMART" id="SM00353">
    <property type="entry name" value="HLH"/>
    <property type="match status" value="1"/>
</dbReference>
<evidence type="ECO:0000256" key="1">
    <source>
        <dbReference type="ARBA" id="ARBA00004123"/>
    </source>
</evidence>
<keyword evidence="10" id="KW-1185">Reference proteome</keyword>
<evidence type="ECO:0000256" key="2">
    <source>
        <dbReference type="ARBA" id="ARBA00022473"/>
    </source>
</evidence>
<dbReference type="KEGG" id="hazt:108669714"/>
<keyword evidence="5" id="KW-0805">Transcription regulation</keyword>
<proteinExistence type="predicted"/>
<accession>A0A979FTT8</accession>
<dbReference type="SUPFAM" id="SSF47459">
    <property type="entry name" value="HLH, helix-loop-helix DNA-binding domain"/>
    <property type="match status" value="1"/>
</dbReference>
<dbReference type="Pfam" id="PF00010">
    <property type="entry name" value="HLH"/>
    <property type="match status" value="1"/>
</dbReference>
<evidence type="ECO:0000256" key="8">
    <source>
        <dbReference type="SAM" id="MobiDB-lite"/>
    </source>
</evidence>
<dbReference type="GO" id="GO:0046982">
    <property type="term" value="F:protein heterodimerization activity"/>
    <property type="evidence" value="ECO:0007669"/>
    <property type="project" value="UniProtKB-ARBA"/>
</dbReference>
<dbReference type="Proteomes" id="UP000694843">
    <property type="component" value="Unplaced"/>
</dbReference>
<dbReference type="AlphaFoldDB" id="A0A979FTT8"/>
<evidence type="ECO:0000313" key="11">
    <source>
        <dbReference type="RefSeq" id="XP_047740028.1"/>
    </source>
</evidence>
<dbReference type="InterPro" id="IPR050359">
    <property type="entry name" value="bHLH_transcription_factors"/>
</dbReference>
<name>A0A979FTT8_HYAAZ</name>
<evidence type="ECO:0000259" key="9">
    <source>
        <dbReference type="PROSITE" id="PS50888"/>
    </source>
</evidence>
<comment type="subcellular location">
    <subcellularLocation>
        <location evidence="1">Nucleus</location>
    </subcellularLocation>
</comment>
<dbReference type="GO" id="GO:0061564">
    <property type="term" value="P:axon development"/>
    <property type="evidence" value="ECO:0007669"/>
    <property type="project" value="TreeGrafter"/>
</dbReference>
<evidence type="ECO:0000256" key="5">
    <source>
        <dbReference type="ARBA" id="ARBA00023015"/>
    </source>
</evidence>
<keyword evidence="2" id="KW-0217">Developmental protein</keyword>
<evidence type="ECO:0000313" key="10">
    <source>
        <dbReference type="Proteomes" id="UP000694843"/>
    </source>
</evidence>
<dbReference type="GO" id="GO:0070888">
    <property type="term" value="F:E-box binding"/>
    <property type="evidence" value="ECO:0007669"/>
    <property type="project" value="TreeGrafter"/>
</dbReference>
<dbReference type="FunFam" id="4.10.280.10:FF:000025">
    <property type="entry name" value="protein atonal homolog 7"/>
    <property type="match status" value="1"/>
</dbReference>
<keyword evidence="7" id="KW-0539">Nucleus</keyword>
<evidence type="ECO:0000256" key="4">
    <source>
        <dbReference type="ARBA" id="ARBA00022902"/>
    </source>
</evidence>
<keyword evidence="3" id="KW-0221">Differentiation</keyword>
<dbReference type="GO" id="GO:0045944">
    <property type="term" value="P:positive regulation of transcription by RNA polymerase II"/>
    <property type="evidence" value="ECO:0007669"/>
    <property type="project" value="TreeGrafter"/>
</dbReference>
<dbReference type="GO" id="GO:0000981">
    <property type="term" value="F:DNA-binding transcription factor activity, RNA polymerase II-specific"/>
    <property type="evidence" value="ECO:0007669"/>
    <property type="project" value="TreeGrafter"/>
</dbReference>
<dbReference type="Gene3D" id="4.10.280.10">
    <property type="entry name" value="Helix-loop-helix DNA-binding domain"/>
    <property type="match status" value="1"/>
</dbReference>
<gene>
    <name evidence="11" type="primary">LOC108669714</name>
</gene>
<dbReference type="GO" id="GO:0005634">
    <property type="term" value="C:nucleus"/>
    <property type="evidence" value="ECO:0007669"/>
    <property type="project" value="UniProtKB-SubCell"/>
</dbReference>
<keyword evidence="6" id="KW-0804">Transcription</keyword>
<keyword evidence="4" id="KW-0524">Neurogenesis</keyword>
<dbReference type="GO" id="GO:0016360">
    <property type="term" value="P:sensory organ precursor cell fate determination"/>
    <property type="evidence" value="ECO:0007669"/>
    <property type="project" value="UniProtKB-ARBA"/>
</dbReference>
<organism evidence="10 11">
    <name type="scientific">Hyalella azteca</name>
    <name type="common">Amphipod</name>
    <dbReference type="NCBI Taxonomy" id="294128"/>
    <lineage>
        <taxon>Eukaryota</taxon>
        <taxon>Metazoa</taxon>
        <taxon>Ecdysozoa</taxon>
        <taxon>Arthropoda</taxon>
        <taxon>Crustacea</taxon>
        <taxon>Multicrustacea</taxon>
        <taxon>Malacostraca</taxon>
        <taxon>Eumalacostraca</taxon>
        <taxon>Peracarida</taxon>
        <taxon>Amphipoda</taxon>
        <taxon>Senticaudata</taxon>
        <taxon>Talitrida</taxon>
        <taxon>Talitroidea</taxon>
        <taxon>Hyalellidae</taxon>
        <taxon>Hyalella</taxon>
    </lineage>
</organism>
<dbReference type="PANTHER" id="PTHR19290:SF162">
    <property type="entry name" value="TRANSCRIPTION FACTOR ATOH7"/>
    <property type="match status" value="1"/>
</dbReference>
<protein>
    <submittedName>
        <fullName evidence="11">Neurogenic differentiation factor 2-like</fullName>
    </submittedName>
</protein>
<dbReference type="RefSeq" id="XP_047740028.1">
    <property type="nucleotide sequence ID" value="XM_047884072.1"/>
</dbReference>
<dbReference type="InterPro" id="IPR036638">
    <property type="entry name" value="HLH_DNA-bd_sf"/>
</dbReference>
<sequence length="328" mass="36449">MAVSVCVASSDSQRARFLQNMESTGMGTVTSSAVGNPQKQYFALEDVVNRTFFNNHISKTEKRSFNDYDKTKDNRNLSLEQNIQDSNSYSEELSQDVLNSMPETQNTHNVNDSRIFSSIYCQGSPPAANLYFFSELSPYTFESSFHISQNLAQSLGSPGLPSLFSPSTRSSLSPCSSNGSLSPPPPLGSSSWCFETSEETHLSRTDPINSAGKHLPKPKNHNRNSIVETETKKIAPKLKFYGTGALCSSLSSSVAYKRQGNKLSSREVLKKRRLAANARERRRMTGLNEAFDRLREVVPALTGDQKLSKFETLQMAQTYINALFDLLH</sequence>
<dbReference type="GeneID" id="108669714"/>
<dbReference type="PROSITE" id="PS50888">
    <property type="entry name" value="BHLH"/>
    <property type="match status" value="1"/>
</dbReference>
<evidence type="ECO:0000256" key="7">
    <source>
        <dbReference type="ARBA" id="ARBA00023242"/>
    </source>
</evidence>
<dbReference type="InterPro" id="IPR011598">
    <property type="entry name" value="bHLH_dom"/>
</dbReference>
<dbReference type="PANTHER" id="PTHR19290">
    <property type="entry name" value="BASIC HELIX-LOOP-HELIX PROTEIN NEUROGENIN-RELATED"/>
    <property type="match status" value="1"/>
</dbReference>